<evidence type="ECO:0000313" key="1">
    <source>
        <dbReference type="EMBL" id="NJR78192.1"/>
    </source>
</evidence>
<dbReference type="RefSeq" id="WP_168133717.1">
    <property type="nucleotide sequence ID" value="NZ_JAAVJH010000003.1"/>
</dbReference>
<gene>
    <name evidence="1" type="ORF">HBH26_06120</name>
</gene>
<dbReference type="EMBL" id="JAAVJH010000003">
    <property type="protein sequence ID" value="NJR78192.1"/>
    <property type="molecule type" value="Genomic_DNA"/>
</dbReference>
<sequence>MLPAILLALPATAAADPLTITKTATVVSDPLGNALPRSLPGSIVDYRTRATNPLANALKTVAGVKLEEPLPANTVLYVGDLAGAGKGPVEFADGNLLGTGLLSSGLTYSYSSLAAPGDGLEFSDGTSWSYVPVPDAAGYDARIRAVRVTLGASFAATASFQLRYRVKIR</sequence>
<protein>
    <submittedName>
        <fullName evidence="1">Uncharacterized protein</fullName>
    </submittedName>
</protein>
<keyword evidence="2" id="KW-1185">Reference proteome</keyword>
<dbReference type="Proteomes" id="UP000732399">
    <property type="component" value="Unassembled WGS sequence"/>
</dbReference>
<comment type="caution">
    <text evidence="1">The sequence shown here is derived from an EMBL/GenBank/DDBJ whole genome shotgun (WGS) entry which is preliminary data.</text>
</comment>
<evidence type="ECO:0000313" key="2">
    <source>
        <dbReference type="Proteomes" id="UP000732399"/>
    </source>
</evidence>
<name>A0ABX1CJM6_9SPHN</name>
<organism evidence="1 2">
    <name type="scientific">Sphingomonas corticis</name>
    <dbReference type="NCBI Taxonomy" id="2722791"/>
    <lineage>
        <taxon>Bacteria</taxon>
        <taxon>Pseudomonadati</taxon>
        <taxon>Pseudomonadota</taxon>
        <taxon>Alphaproteobacteria</taxon>
        <taxon>Sphingomonadales</taxon>
        <taxon>Sphingomonadaceae</taxon>
        <taxon>Sphingomonas</taxon>
    </lineage>
</organism>
<accession>A0ABX1CJM6</accession>
<proteinExistence type="predicted"/>
<reference evidence="1 2" key="1">
    <citation type="submission" date="2020-03" db="EMBL/GenBank/DDBJ databases">
        <authorList>
            <person name="Wang L."/>
            <person name="He N."/>
            <person name="Li Y."/>
            <person name="Fang Y."/>
            <person name="Zhang F."/>
        </authorList>
    </citation>
    <scope>NUCLEOTIDE SEQUENCE [LARGE SCALE GENOMIC DNA]</scope>
    <source>
        <strain evidence="1 2">36D10-4-7</strain>
    </source>
</reference>